<reference evidence="2" key="1">
    <citation type="submission" date="2021-06" db="EMBL/GenBank/DDBJ databases">
        <authorList>
            <person name="Kallberg Y."/>
            <person name="Tangrot J."/>
            <person name="Rosling A."/>
        </authorList>
    </citation>
    <scope>NUCLEOTIDE SEQUENCE</scope>
    <source>
        <strain evidence="2">CL551</strain>
    </source>
</reference>
<evidence type="ECO:0000313" key="2">
    <source>
        <dbReference type="EMBL" id="CAG8576000.1"/>
    </source>
</evidence>
<name>A0A9N9BUS0_9GLOM</name>
<evidence type="ECO:0000256" key="1">
    <source>
        <dbReference type="SAM" id="MobiDB-lite"/>
    </source>
</evidence>
<feature type="non-terminal residue" evidence="2">
    <location>
        <position position="289"/>
    </location>
</feature>
<dbReference type="OrthoDB" id="2443439at2759"/>
<protein>
    <submittedName>
        <fullName evidence="2">15768_t:CDS:1</fullName>
    </submittedName>
</protein>
<proteinExistence type="predicted"/>
<gene>
    <name evidence="2" type="ORF">AMORRO_LOCUS6693</name>
</gene>
<feature type="region of interest" description="Disordered" evidence="1">
    <location>
        <begin position="24"/>
        <end position="46"/>
    </location>
</feature>
<dbReference type="AlphaFoldDB" id="A0A9N9BUS0"/>
<feature type="compositionally biased region" description="Basic and acidic residues" evidence="1">
    <location>
        <begin position="24"/>
        <end position="33"/>
    </location>
</feature>
<accession>A0A9N9BUS0</accession>
<keyword evidence="3" id="KW-1185">Reference proteome</keyword>
<dbReference type="EMBL" id="CAJVPV010004575">
    <property type="protein sequence ID" value="CAG8576000.1"/>
    <property type="molecule type" value="Genomic_DNA"/>
</dbReference>
<sequence>MKANQLQVPPSSTDCRRGHIDLRRARRGLKAEDPLPDGGIITDSPEQLSISEKKIVSVSTEMKNSSVTPEQIDLQTEDVSASDISDNSSNFDDIFEEKSSAPLTKEISPLNENQPDKEKVITPDPIIGIDHSSTQVQKTESSTTSLSQNIVDDTDEALDFAEMKHKEHFSKTIMERIREKNFGIKIHLWLSSDNNLPCDSESKSPTNVSSNQRREALCFVKIPYNQKVEQGLRIELSSCTKDNNHKISKVSDVQISEFSLDAILSGSNSVTSQNIVDLFRIAMKIRQKE</sequence>
<dbReference type="Proteomes" id="UP000789342">
    <property type="component" value="Unassembled WGS sequence"/>
</dbReference>
<evidence type="ECO:0000313" key="3">
    <source>
        <dbReference type="Proteomes" id="UP000789342"/>
    </source>
</evidence>
<comment type="caution">
    <text evidence="2">The sequence shown here is derived from an EMBL/GenBank/DDBJ whole genome shotgun (WGS) entry which is preliminary data.</text>
</comment>
<organism evidence="2 3">
    <name type="scientific">Acaulospora morrowiae</name>
    <dbReference type="NCBI Taxonomy" id="94023"/>
    <lineage>
        <taxon>Eukaryota</taxon>
        <taxon>Fungi</taxon>
        <taxon>Fungi incertae sedis</taxon>
        <taxon>Mucoromycota</taxon>
        <taxon>Glomeromycotina</taxon>
        <taxon>Glomeromycetes</taxon>
        <taxon>Diversisporales</taxon>
        <taxon>Acaulosporaceae</taxon>
        <taxon>Acaulospora</taxon>
    </lineage>
</organism>